<dbReference type="SUPFAM" id="SSF103481">
    <property type="entry name" value="Multidrug resistance efflux transporter EmrE"/>
    <property type="match status" value="2"/>
</dbReference>
<feature type="transmembrane region" description="Helical" evidence="6">
    <location>
        <begin position="93"/>
        <end position="111"/>
    </location>
</feature>
<dbReference type="RefSeq" id="WP_106226832.1">
    <property type="nucleotide sequence ID" value="NZ_PVTV01000011.1"/>
</dbReference>
<comment type="caution">
    <text evidence="8">The sequence shown here is derived from an EMBL/GenBank/DDBJ whole genome shotgun (WGS) entry which is preliminary data.</text>
</comment>
<keyword evidence="9" id="KW-1185">Reference proteome</keyword>
<feature type="domain" description="EamA" evidence="7">
    <location>
        <begin position="12"/>
        <end position="137"/>
    </location>
</feature>
<name>A0A2T0XKR7_9BURK</name>
<feature type="transmembrane region" description="Helical" evidence="6">
    <location>
        <begin position="179"/>
        <end position="199"/>
    </location>
</feature>
<keyword evidence="3 6" id="KW-0812">Transmembrane</keyword>
<dbReference type="OrthoDB" id="9809509at2"/>
<feature type="transmembrane region" description="Helical" evidence="6">
    <location>
        <begin position="211"/>
        <end position="231"/>
    </location>
</feature>
<keyword evidence="4 6" id="KW-1133">Transmembrane helix</keyword>
<comment type="subcellular location">
    <subcellularLocation>
        <location evidence="1">Membrane</location>
        <topology evidence="1">Multi-pass membrane protein</topology>
    </subcellularLocation>
</comment>
<dbReference type="InterPro" id="IPR037185">
    <property type="entry name" value="EmrE-like"/>
</dbReference>
<reference evidence="8 9" key="1">
    <citation type="submission" date="2018-03" db="EMBL/GenBank/DDBJ databases">
        <title>Genomic Encyclopedia of Type Strains, Phase III (KMG-III): the genomes of soil and plant-associated and newly described type strains.</title>
        <authorList>
            <person name="Whitman W."/>
        </authorList>
    </citation>
    <scope>NUCLEOTIDE SEQUENCE [LARGE SCALE GENOMIC DNA]</scope>
    <source>
        <strain evidence="8 9">MWH-P2sevCIIIb</strain>
    </source>
</reference>
<sequence length="301" mass="33230">MRIQLETFIAPIFVLIWSTGFVIARLSMPYVEPATFLFWRFAGVLVVMAALSLVWDIKWPSRSQMRHIAIAGVLLHFGYLMGVWFAVRLGMTAGLVAIIVGLQPIVTAWFAAWISEKISPRQWLGLGFGFAGVALVVWEKISFAHIPLASYLLAFSGLLSMTFGTMYQKKYCPTFDLRAGSTIQFSVSAMLCLICMYCFESGVMVWNAPVIGALLWSIFPLSIGSISLLFMMIRKGAATKVSSLLYLTPPTTALMAWLLFDEPFNWMMAAGLGLTMTGVVFVNAKTSNPLIAKRVSAGHNP</sequence>
<dbReference type="PANTHER" id="PTHR32322:SF2">
    <property type="entry name" value="EAMA DOMAIN-CONTAINING PROTEIN"/>
    <property type="match status" value="1"/>
</dbReference>
<protein>
    <submittedName>
        <fullName evidence="8">Drug/metabolite transporter (DMT)-like permease</fullName>
    </submittedName>
</protein>
<dbReference type="InterPro" id="IPR050638">
    <property type="entry name" value="AA-Vitamin_Transporters"/>
</dbReference>
<feature type="transmembrane region" description="Helical" evidence="6">
    <location>
        <begin position="67"/>
        <end position="87"/>
    </location>
</feature>
<evidence type="ECO:0000313" key="9">
    <source>
        <dbReference type="Proteomes" id="UP000238308"/>
    </source>
</evidence>
<evidence type="ECO:0000256" key="6">
    <source>
        <dbReference type="SAM" id="Phobius"/>
    </source>
</evidence>
<evidence type="ECO:0000256" key="5">
    <source>
        <dbReference type="ARBA" id="ARBA00023136"/>
    </source>
</evidence>
<evidence type="ECO:0000259" key="7">
    <source>
        <dbReference type="Pfam" id="PF00892"/>
    </source>
</evidence>
<feature type="transmembrane region" description="Helical" evidence="6">
    <location>
        <begin position="148"/>
        <end position="167"/>
    </location>
</feature>
<evidence type="ECO:0000256" key="4">
    <source>
        <dbReference type="ARBA" id="ARBA00022989"/>
    </source>
</evidence>
<dbReference type="AlphaFoldDB" id="A0A2T0XKR7"/>
<evidence type="ECO:0000256" key="1">
    <source>
        <dbReference type="ARBA" id="ARBA00004141"/>
    </source>
</evidence>
<proteinExistence type="inferred from homology"/>
<dbReference type="EMBL" id="PVTV01000011">
    <property type="protein sequence ID" value="PRY99548.1"/>
    <property type="molecule type" value="Genomic_DNA"/>
</dbReference>
<gene>
    <name evidence="8" type="ORF">BCM14_0998</name>
</gene>
<accession>A0A2T0XKR7</accession>
<organism evidence="8 9">
    <name type="scientific">Jezberella montanilacus</name>
    <dbReference type="NCBI Taxonomy" id="323426"/>
    <lineage>
        <taxon>Bacteria</taxon>
        <taxon>Pseudomonadati</taxon>
        <taxon>Pseudomonadota</taxon>
        <taxon>Betaproteobacteria</taxon>
        <taxon>Burkholderiales</taxon>
        <taxon>Alcaligenaceae</taxon>
        <taxon>Jezberella</taxon>
    </lineage>
</organism>
<feature type="transmembrane region" description="Helical" evidence="6">
    <location>
        <begin position="123"/>
        <end position="142"/>
    </location>
</feature>
<feature type="transmembrane region" description="Helical" evidence="6">
    <location>
        <begin position="266"/>
        <end position="284"/>
    </location>
</feature>
<dbReference type="Proteomes" id="UP000238308">
    <property type="component" value="Unassembled WGS sequence"/>
</dbReference>
<evidence type="ECO:0000256" key="2">
    <source>
        <dbReference type="ARBA" id="ARBA00007362"/>
    </source>
</evidence>
<evidence type="ECO:0000313" key="8">
    <source>
        <dbReference type="EMBL" id="PRY99548.1"/>
    </source>
</evidence>
<feature type="transmembrane region" description="Helical" evidence="6">
    <location>
        <begin position="243"/>
        <end position="260"/>
    </location>
</feature>
<feature type="transmembrane region" description="Helical" evidence="6">
    <location>
        <begin position="37"/>
        <end position="55"/>
    </location>
</feature>
<dbReference type="PANTHER" id="PTHR32322">
    <property type="entry name" value="INNER MEMBRANE TRANSPORTER"/>
    <property type="match status" value="1"/>
</dbReference>
<feature type="transmembrane region" description="Helical" evidence="6">
    <location>
        <begin position="12"/>
        <end position="31"/>
    </location>
</feature>
<comment type="similarity">
    <text evidence="2">Belongs to the EamA transporter family.</text>
</comment>
<evidence type="ECO:0000256" key="3">
    <source>
        <dbReference type="ARBA" id="ARBA00022692"/>
    </source>
</evidence>
<feature type="domain" description="EamA" evidence="7">
    <location>
        <begin position="150"/>
        <end position="283"/>
    </location>
</feature>
<dbReference type="GO" id="GO:0016020">
    <property type="term" value="C:membrane"/>
    <property type="evidence" value="ECO:0007669"/>
    <property type="project" value="UniProtKB-SubCell"/>
</dbReference>
<dbReference type="Pfam" id="PF00892">
    <property type="entry name" value="EamA"/>
    <property type="match status" value="2"/>
</dbReference>
<keyword evidence="5 6" id="KW-0472">Membrane</keyword>
<dbReference type="InterPro" id="IPR000620">
    <property type="entry name" value="EamA_dom"/>
</dbReference>